<keyword evidence="8" id="KW-1185">Reference proteome</keyword>
<dbReference type="Gene3D" id="1.10.10.10">
    <property type="entry name" value="Winged helix-like DNA-binding domain superfamily/Winged helix DNA-binding domain"/>
    <property type="match status" value="1"/>
</dbReference>
<evidence type="ECO:0000256" key="2">
    <source>
        <dbReference type="ARBA" id="ARBA00009437"/>
    </source>
</evidence>
<sequence length="297" mass="32967">MSLHVSLEQWRTLVAVVDAGGYAQAAARLHKTQSSISYAIQQIEDRLSVVIFQIEGRKAELTETGRVLYRRAKALGEEAERIERTAGKLAQGREPLVSLAVESLFPIGLLLDSMERFSQEVPDTRIELYESVMGGTDELLSERQVDLAICADTIPAGFAGDFLMPYRAVAVAAPSHPLHHLKRNPVLDDLRGHTHLIIRDSGTRRTREGAWDVAEQRWTVSHRTTSIRAACMGIGFAWYAEDWIQDKLRTGQLAQLRLTEGAERRGALYLVYSDPDGAGPSARRLADIIRENAAKPA</sequence>
<name>A0A6P1BES0_9BRAD</name>
<dbReference type="RefSeq" id="WP_163153601.1">
    <property type="nucleotide sequence ID" value="NZ_VKHP01000042.1"/>
</dbReference>
<keyword evidence="4" id="KW-0238">DNA-binding</keyword>
<dbReference type="SUPFAM" id="SSF53850">
    <property type="entry name" value="Periplasmic binding protein-like II"/>
    <property type="match status" value="1"/>
</dbReference>
<evidence type="ECO:0000256" key="4">
    <source>
        <dbReference type="ARBA" id="ARBA00023125"/>
    </source>
</evidence>
<comment type="caution">
    <text evidence="7">The sequence shown here is derived from an EMBL/GenBank/DDBJ whole genome shotgun (WGS) entry which is preliminary data.</text>
</comment>
<dbReference type="GO" id="GO:0000976">
    <property type="term" value="F:transcription cis-regulatory region binding"/>
    <property type="evidence" value="ECO:0007669"/>
    <property type="project" value="TreeGrafter"/>
</dbReference>
<dbReference type="InterPro" id="IPR036388">
    <property type="entry name" value="WH-like_DNA-bd_sf"/>
</dbReference>
<protein>
    <submittedName>
        <fullName evidence="7">LysR family transcriptional regulator</fullName>
    </submittedName>
</protein>
<evidence type="ECO:0000256" key="5">
    <source>
        <dbReference type="ARBA" id="ARBA00023163"/>
    </source>
</evidence>
<organism evidence="7 8">
    <name type="scientific">Bradyrhizobium uaiense</name>
    <dbReference type="NCBI Taxonomy" id="2594946"/>
    <lineage>
        <taxon>Bacteria</taxon>
        <taxon>Pseudomonadati</taxon>
        <taxon>Pseudomonadota</taxon>
        <taxon>Alphaproteobacteria</taxon>
        <taxon>Hyphomicrobiales</taxon>
        <taxon>Nitrobacteraceae</taxon>
        <taxon>Bradyrhizobium</taxon>
    </lineage>
</organism>
<dbReference type="PANTHER" id="PTHR30126:SF88">
    <property type="entry name" value="TRANSCRIPTIONAL REGULATOR-RELATED"/>
    <property type="match status" value="1"/>
</dbReference>
<keyword evidence="5" id="KW-0804">Transcription</keyword>
<dbReference type="Proteomes" id="UP000468531">
    <property type="component" value="Unassembled WGS sequence"/>
</dbReference>
<gene>
    <name evidence="7" type="ORF">FNJ47_13195</name>
</gene>
<feature type="domain" description="HTH lysR-type" evidence="6">
    <location>
        <begin position="5"/>
        <end position="62"/>
    </location>
</feature>
<dbReference type="InterPro" id="IPR000847">
    <property type="entry name" value="LysR_HTH_N"/>
</dbReference>
<proteinExistence type="inferred from homology"/>
<accession>A0A6P1BES0</accession>
<dbReference type="AlphaFoldDB" id="A0A6P1BES0"/>
<dbReference type="EMBL" id="VKHP01000042">
    <property type="protein sequence ID" value="NEU96769.1"/>
    <property type="molecule type" value="Genomic_DNA"/>
</dbReference>
<dbReference type="Pfam" id="PF00126">
    <property type="entry name" value="HTH_1"/>
    <property type="match status" value="1"/>
</dbReference>
<evidence type="ECO:0000256" key="1">
    <source>
        <dbReference type="ARBA" id="ARBA00003502"/>
    </source>
</evidence>
<evidence type="ECO:0000259" key="6">
    <source>
        <dbReference type="PROSITE" id="PS50931"/>
    </source>
</evidence>
<evidence type="ECO:0000256" key="3">
    <source>
        <dbReference type="ARBA" id="ARBA00023015"/>
    </source>
</evidence>
<evidence type="ECO:0000313" key="8">
    <source>
        <dbReference type="Proteomes" id="UP000468531"/>
    </source>
</evidence>
<keyword evidence="3" id="KW-0805">Transcription regulation</keyword>
<dbReference type="SUPFAM" id="SSF46785">
    <property type="entry name" value="Winged helix' DNA-binding domain"/>
    <property type="match status" value="1"/>
</dbReference>
<dbReference type="CDD" id="cd05466">
    <property type="entry name" value="PBP2_LTTR_substrate"/>
    <property type="match status" value="1"/>
</dbReference>
<dbReference type="GO" id="GO:0003700">
    <property type="term" value="F:DNA-binding transcription factor activity"/>
    <property type="evidence" value="ECO:0007669"/>
    <property type="project" value="InterPro"/>
</dbReference>
<evidence type="ECO:0000313" key="7">
    <source>
        <dbReference type="EMBL" id="NEU96769.1"/>
    </source>
</evidence>
<dbReference type="Gene3D" id="3.40.190.290">
    <property type="match status" value="1"/>
</dbReference>
<reference evidence="7 8" key="1">
    <citation type="journal article" date="2020" name="Arch. Microbiol.">
        <title>Bradyrhizobium uaiense sp. nov., a new highly efficient cowpea symbiont.</title>
        <authorList>
            <person name="Cabral Michel D."/>
            <person name="Azarias Guimaraes A."/>
            <person name="Martins da Costa E."/>
            <person name="Soares de Carvalho T."/>
            <person name="Balsanelli E."/>
            <person name="Willems A."/>
            <person name="Maltempi de Souza E."/>
            <person name="de Souza Moreira F.M."/>
        </authorList>
    </citation>
    <scope>NUCLEOTIDE SEQUENCE [LARGE SCALE GENOMIC DNA]</scope>
    <source>
        <strain evidence="7 8">UFLA 03-164</strain>
    </source>
</reference>
<dbReference type="Pfam" id="PF03466">
    <property type="entry name" value="LysR_substrate"/>
    <property type="match status" value="1"/>
</dbReference>
<dbReference type="PANTHER" id="PTHR30126">
    <property type="entry name" value="HTH-TYPE TRANSCRIPTIONAL REGULATOR"/>
    <property type="match status" value="1"/>
</dbReference>
<comment type="similarity">
    <text evidence="2">Belongs to the LysR transcriptional regulatory family.</text>
</comment>
<dbReference type="InterPro" id="IPR036390">
    <property type="entry name" value="WH_DNA-bd_sf"/>
</dbReference>
<comment type="function">
    <text evidence="1">NodD regulates the expression of the nodABCFE genes which encode other nodulation proteins. NodD is also a negative regulator of its own expression. Binds flavonoids as inducers.</text>
</comment>
<dbReference type="PROSITE" id="PS50931">
    <property type="entry name" value="HTH_LYSR"/>
    <property type="match status" value="1"/>
</dbReference>
<dbReference type="InterPro" id="IPR005119">
    <property type="entry name" value="LysR_subst-bd"/>
</dbReference>